<dbReference type="InterPro" id="IPR036280">
    <property type="entry name" value="Multihaem_cyt_sf"/>
</dbReference>
<protein>
    <recommendedName>
        <fullName evidence="2">HNH domain-containing protein</fullName>
    </recommendedName>
</protein>
<comment type="caution">
    <text evidence="1">The sequence shown here is derived from an EMBL/GenBank/DDBJ whole genome shotgun (WGS) entry which is preliminary data.</text>
</comment>
<evidence type="ECO:0000313" key="1">
    <source>
        <dbReference type="EMBL" id="KKN73058.1"/>
    </source>
</evidence>
<evidence type="ECO:0008006" key="2">
    <source>
        <dbReference type="Google" id="ProtNLM"/>
    </source>
</evidence>
<dbReference type="EMBL" id="LAZR01000351">
    <property type="protein sequence ID" value="KKN73058.1"/>
    <property type="molecule type" value="Genomic_DNA"/>
</dbReference>
<proteinExistence type="predicted"/>
<dbReference type="AlphaFoldDB" id="A0A0F9W4T2"/>
<gene>
    <name evidence="1" type="ORF">LCGC14_0404930</name>
</gene>
<name>A0A0F9W4T2_9ZZZZ</name>
<sequence length="411" mass="49143">MEKTTKQHYTASVKECSRCHKTKSIKEFGRVKEYIKKICKVCQNELNQIRDNKTKSKIILEFFKGKCYKCDTNITLLPALDFHHLENTIKTISWWNLRGRSYNNVIRDLNRENVIILCVNCHILENAFVFNSFKNFILDEKLYQNSPEIFVKKIDNIIKNHPDTKKRISQNSNYIADAKYKIKIWIKKRMIIEQMYGDTCIGCRKVSIQSNLPAFSFHHFKMVKKTKGTNWRDIKRLKVEEIGNIFYRENCICLCANCHRMLHAINFEKNFNYILEDNLAKKTDLILKQIKDNIKNFQFKMLKIKSYFNREFNFGEIWKKYLLIIHYISIKKKKVLIDSTELRDCMNRTRQATNIVLRKLLEKKLIEIRQETDWIKSGIKFKGSKPRKFQLTKKAKNMISKLLKEHIENQV</sequence>
<reference evidence="1" key="1">
    <citation type="journal article" date="2015" name="Nature">
        <title>Complex archaea that bridge the gap between prokaryotes and eukaryotes.</title>
        <authorList>
            <person name="Spang A."/>
            <person name="Saw J.H."/>
            <person name="Jorgensen S.L."/>
            <person name="Zaremba-Niedzwiedzka K."/>
            <person name="Martijn J."/>
            <person name="Lind A.E."/>
            <person name="van Eijk R."/>
            <person name="Schleper C."/>
            <person name="Guy L."/>
            <person name="Ettema T.J."/>
        </authorList>
    </citation>
    <scope>NUCLEOTIDE SEQUENCE</scope>
</reference>
<organism evidence="1">
    <name type="scientific">marine sediment metagenome</name>
    <dbReference type="NCBI Taxonomy" id="412755"/>
    <lineage>
        <taxon>unclassified sequences</taxon>
        <taxon>metagenomes</taxon>
        <taxon>ecological metagenomes</taxon>
    </lineage>
</organism>
<dbReference type="SUPFAM" id="SSF48695">
    <property type="entry name" value="Multiheme cytochromes"/>
    <property type="match status" value="1"/>
</dbReference>
<accession>A0A0F9W4T2</accession>